<proteinExistence type="predicted"/>
<dbReference type="InterPro" id="IPR028012">
    <property type="entry name" value="Rua1_C"/>
</dbReference>
<feature type="compositionally biased region" description="Polar residues" evidence="1">
    <location>
        <begin position="158"/>
        <end position="170"/>
    </location>
</feature>
<dbReference type="PANTHER" id="PTHR28125">
    <property type="entry name" value="MEIOTIC EXPRESSION UP-REGULATED PROTEIN 26"/>
    <property type="match status" value="1"/>
</dbReference>
<dbReference type="Pfam" id="PF14616">
    <property type="entry name" value="Rua1_C"/>
    <property type="match status" value="1"/>
</dbReference>
<dbReference type="HOGENOM" id="CLU_419882_0_0_1"/>
<evidence type="ECO:0000313" key="3">
    <source>
        <dbReference type="EMBL" id="CBQ73946.1"/>
    </source>
</evidence>
<feature type="compositionally biased region" description="Polar residues" evidence="1">
    <location>
        <begin position="104"/>
        <end position="118"/>
    </location>
</feature>
<feature type="domain" description="Transcription regulator Rua1 C-terminal" evidence="2">
    <location>
        <begin position="492"/>
        <end position="609"/>
    </location>
</feature>
<sequence length="653" mass="72462">MPYQAENESPESPRAAVLRQAIKGMHRDPSPSSRSEHVYIDPKSALGQSASAPFGYGVLFNSSQNSYHGQQGGDQVDSLDASANTLNGFGFSSCDEDADGEPDNSFTSQHSFWTTHPGDTSVSTVDTVDLDDTPVPLLGRDGRWKGGTPPSKVATHFDLQSQNHRYASTPRTDHSLYHADRVESPTIQRSAPYQGTRLKRAEAEPDGHAAPSFGSAEKRLDDQQDTQQDTVQQGGSTSINTAARAKRTSKKQSKRHKPSKKAKASRNVSSDDRRQASSEVGSGSSARTFSSPASSLGRYRLRRKESVPVLSLAELLTPPPAKPSSPSDEAVLGSVEWQDEGYGDAAHRLQHDREAHRSRREYVEAQPDELEEGETIDDRVYASASGHFDRGQDELSEANPTIDVEAAAQGGLEESLQPEMGRDRGTRTFPVDWEIHPDFPLLYQRYSVPSSVSPEVLEMLLRHVNYANVDQHFRDVVDRAQRSHGAFNKPRSILDLYTPRFVKGVSAQKVGMCPICYEDGKVKFLKTKFSAYNYHLQNFHGVSAFTGLPFTPPTHFRGKRRTNVKPTERAQIIQGLCHCCHKYIDMQGPKATEIKVPEIYWWKHAQACHRKGTTPEGVGGYFVEDSWFERVCSVLELIDGYDSEIAKLLSNNK</sequence>
<feature type="region of interest" description="Disordered" evidence="1">
    <location>
        <begin position="91"/>
        <end position="333"/>
    </location>
</feature>
<gene>
    <name evidence="3" type="ORF">sr14534</name>
</gene>
<dbReference type="PANTHER" id="PTHR28125:SF2">
    <property type="entry name" value="MEIOTIC EXPRESSION UP-REGULATED PROTEIN 26"/>
    <property type="match status" value="1"/>
</dbReference>
<organism evidence="3 4">
    <name type="scientific">Sporisorium reilianum (strain SRZ2)</name>
    <name type="common">Maize head smut fungus</name>
    <dbReference type="NCBI Taxonomy" id="999809"/>
    <lineage>
        <taxon>Eukaryota</taxon>
        <taxon>Fungi</taxon>
        <taxon>Dikarya</taxon>
        <taxon>Basidiomycota</taxon>
        <taxon>Ustilaginomycotina</taxon>
        <taxon>Ustilaginomycetes</taxon>
        <taxon>Ustilaginales</taxon>
        <taxon>Ustilaginaceae</taxon>
        <taxon>Sporisorium</taxon>
    </lineage>
</organism>
<keyword evidence="4" id="KW-1185">Reference proteome</keyword>
<reference evidence="3 4" key="1">
    <citation type="journal article" date="2010" name="Science">
        <title>Pathogenicity determinants in smut fungi revealed by genome comparison.</title>
        <authorList>
            <person name="Schirawski J."/>
            <person name="Mannhaupt G."/>
            <person name="Muench K."/>
            <person name="Brefort T."/>
            <person name="Schipper K."/>
            <person name="Doehlemann G."/>
            <person name="Di Stasio M."/>
            <person name="Roessel N."/>
            <person name="Mendoza-Mendoza A."/>
            <person name="Pester D."/>
            <person name="Mueller O."/>
            <person name="Winterberg B."/>
            <person name="Meyer E."/>
            <person name="Ghareeb H."/>
            <person name="Wollenberg T."/>
            <person name="Muensterkoetter M."/>
            <person name="Wong P."/>
            <person name="Walter M."/>
            <person name="Stukenbrock E."/>
            <person name="Gueldener U."/>
            <person name="Kahmann R."/>
        </authorList>
    </citation>
    <scope>NUCLEOTIDE SEQUENCE [LARGE SCALE GENOMIC DNA]</scope>
    <source>
        <strain evidence="4">SRZ2</strain>
    </source>
</reference>
<feature type="compositionally biased region" description="Basic and acidic residues" evidence="1">
    <location>
        <begin position="171"/>
        <end position="183"/>
    </location>
</feature>
<dbReference type="AlphaFoldDB" id="E7A323"/>
<name>E7A323_SPORE</name>
<dbReference type="OrthoDB" id="5595379at2759"/>
<protein>
    <submittedName>
        <fullName evidence="3">Related to Meiotic expression upregulated protein 26</fullName>
    </submittedName>
</protein>
<feature type="compositionally biased region" description="Low complexity" evidence="1">
    <location>
        <begin position="281"/>
        <end position="295"/>
    </location>
</feature>
<dbReference type="EMBL" id="FQ311474">
    <property type="protein sequence ID" value="CBQ73946.1"/>
    <property type="molecule type" value="Genomic_DNA"/>
</dbReference>
<evidence type="ECO:0000313" key="4">
    <source>
        <dbReference type="Proteomes" id="UP000008867"/>
    </source>
</evidence>
<feature type="compositionally biased region" description="Basic and acidic residues" evidence="1">
    <location>
        <begin position="350"/>
        <end position="363"/>
    </location>
</feature>
<feature type="compositionally biased region" description="Basic residues" evidence="1">
    <location>
        <begin position="244"/>
        <end position="264"/>
    </location>
</feature>
<feature type="region of interest" description="Disordered" evidence="1">
    <location>
        <begin position="350"/>
        <end position="375"/>
    </location>
</feature>
<accession>E7A323</accession>
<feature type="compositionally biased region" description="Acidic residues" evidence="1">
    <location>
        <begin position="366"/>
        <end position="375"/>
    </location>
</feature>
<feature type="compositionally biased region" description="Low complexity" evidence="1">
    <location>
        <begin position="119"/>
        <end position="138"/>
    </location>
</feature>
<dbReference type="eggNOG" id="ENOG502S1PM">
    <property type="taxonomic scope" value="Eukaryota"/>
</dbReference>
<dbReference type="VEuPathDB" id="FungiDB:sr14534"/>
<evidence type="ECO:0000259" key="2">
    <source>
        <dbReference type="Pfam" id="PF14616"/>
    </source>
</evidence>
<evidence type="ECO:0000256" key="1">
    <source>
        <dbReference type="SAM" id="MobiDB-lite"/>
    </source>
</evidence>
<dbReference type="Proteomes" id="UP000008867">
    <property type="component" value="Chromosome 9"/>
</dbReference>